<proteinExistence type="inferred from homology"/>
<gene>
    <name evidence="15" type="primary">Vigan.03G081600</name>
    <name evidence="15" type="ORF">VIGAN_03081600</name>
</gene>
<comment type="similarity">
    <text evidence="3">Belongs to the glycosyltransferase GT106 family.</text>
</comment>
<dbReference type="GO" id="GO:0005737">
    <property type="term" value="C:cytoplasm"/>
    <property type="evidence" value="ECO:0007669"/>
    <property type="project" value="TreeGrafter"/>
</dbReference>
<accession>A0A0S3RKV9</accession>
<evidence type="ECO:0000256" key="13">
    <source>
        <dbReference type="ARBA" id="ARBA00030350"/>
    </source>
</evidence>
<evidence type="ECO:0000256" key="11">
    <source>
        <dbReference type="ARBA" id="ARBA00023253"/>
    </source>
</evidence>
<evidence type="ECO:0000256" key="2">
    <source>
        <dbReference type="ARBA" id="ARBA00004881"/>
    </source>
</evidence>
<evidence type="ECO:0000256" key="5">
    <source>
        <dbReference type="ARBA" id="ARBA00022679"/>
    </source>
</evidence>
<comment type="pathway">
    <text evidence="2">Glycan metabolism.</text>
</comment>
<keyword evidence="12" id="KW-0119">Carbohydrate metabolism</keyword>
<keyword evidence="5" id="KW-0808">Transferase</keyword>
<keyword evidence="10" id="KW-0325">Glycoprotein</keyword>
<keyword evidence="8 14" id="KW-1133">Transmembrane helix</keyword>
<keyword evidence="11" id="KW-0294">Fucose metabolism</keyword>
<evidence type="ECO:0000256" key="7">
    <source>
        <dbReference type="ARBA" id="ARBA00022968"/>
    </source>
</evidence>
<dbReference type="EMBL" id="AP015036">
    <property type="protein sequence ID" value="BAT81151.1"/>
    <property type="molecule type" value="Genomic_DNA"/>
</dbReference>
<evidence type="ECO:0000256" key="9">
    <source>
        <dbReference type="ARBA" id="ARBA00023136"/>
    </source>
</evidence>
<dbReference type="PANTHER" id="PTHR31741:SF44">
    <property type="entry name" value="O-FUCOSYLTRANSFERASE FAMILY PROTEIN"/>
    <property type="match status" value="1"/>
</dbReference>
<organism evidence="15 16">
    <name type="scientific">Vigna angularis var. angularis</name>
    <dbReference type="NCBI Taxonomy" id="157739"/>
    <lineage>
        <taxon>Eukaryota</taxon>
        <taxon>Viridiplantae</taxon>
        <taxon>Streptophyta</taxon>
        <taxon>Embryophyta</taxon>
        <taxon>Tracheophyta</taxon>
        <taxon>Spermatophyta</taxon>
        <taxon>Magnoliopsida</taxon>
        <taxon>eudicotyledons</taxon>
        <taxon>Gunneridae</taxon>
        <taxon>Pentapetalae</taxon>
        <taxon>rosids</taxon>
        <taxon>fabids</taxon>
        <taxon>Fabales</taxon>
        <taxon>Fabaceae</taxon>
        <taxon>Papilionoideae</taxon>
        <taxon>50 kb inversion clade</taxon>
        <taxon>NPAAA clade</taxon>
        <taxon>indigoferoid/millettioid clade</taxon>
        <taxon>Phaseoleae</taxon>
        <taxon>Vigna</taxon>
    </lineage>
</organism>
<evidence type="ECO:0000256" key="1">
    <source>
        <dbReference type="ARBA" id="ARBA00004606"/>
    </source>
</evidence>
<evidence type="ECO:0000256" key="14">
    <source>
        <dbReference type="SAM" id="Phobius"/>
    </source>
</evidence>
<keyword evidence="6 14" id="KW-0812">Transmembrane</keyword>
<evidence type="ECO:0000256" key="10">
    <source>
        <dbReference type="ARBA" id="ARBA00023180"/>
    </source>
</evidence>
<evidence type="ECO:0000256" key="12">
    <source>
        <dbReference type="ARBA" id="ARBA00023277"/>
    </source>
</evidence>
<dbReference type="GO" id="GO:0006004">
    <property type="term" value="P:fucose metabolic process"/>
    <property type="evidence" value="ECO:0007669"/>
    <property type="project" value="UniProtKB-KW"/>
</dbReference>
<evidence type="ECO:0000256" key="6">
    <source>
        <dbReference type="ARBA" id="ARBA00022692"/>
    </source>
</evidence>
<dbReference type="InterPro" id="IPR019378">
    <property type="entry name" value="GDP-Fuc_O-FucTrfase"/>
</dbReference>
<reference evidence="15 16" key="1">
    <citation type="journal article" date="2015" name="Sci. Rep.">
        <title>The power of single molecule real-time sequencing technology in the de novo assembly of a eukaryotic genome.</title>
        <authorList>
            <person name="Sakai H."/>
            <person name="Naito K."/>
            <person name="Ogiso-Tanaka E."/>
            <person name="Takahashi Y."/>
            <person name="Iseki K."/>
            <person name="Muto C."/>
            <person name="Satou K."/>
            <person name="Teruya K."/>
            <person name="Shiroma A."/>
            <person name="Shimoji M."/>
            <person name="Hirano T."/>
            <person name="Itoh T."/>
            <person name="Kaga A."/>
            <person name="Tomooka N."/>
        </authorList>
    </citation>
    <scope>NUCLEOTIDE SEQUENCE [LARGE SCALE GENOMIC DNA]</scope>
    <source>
        <strain evidence="16">cv. Shumari</strain>
    </source>
</reference>
<dbReference type="GO" id="GO:0016020">
    <property type="term" value="C:membrane"/>
    <property type="evidence" value="ECO:0007669"/>
    <property type="project" value="UniProtKB-SubCell"/>
</dbReference>
<dbReference type="GO" id="GO:0016757">
    <property type="term" value="F:glycosyltransferase activity"/>
    <property type="evidence" value="ECO:0007669"/>
    <property type="project" value="UniProtKB-KW"/>
</dbReference>
<keyword evidence="7" id="KW-0735">Signal-anchor</keyword>
<evidence type="ECO:0000313" key="15">
    <source>
        <dbReference type="EMBL" id="BAT81151.1"/>
    </source>
</evidence>
<dbReference type="PANTHER" id="PTHR31741">
    <property type="entry name" value="OS02G0726500 PROTEIN-RELATED"/>
    <property type="match status" value="1"/>
</dbReference>
<dbReference type="Pfam" id="PF10250">
    <property type="entry name" value="O-FucT"/>
    <property type="match status" value="1"/>
</dbReference>
<name>A0A0S3RKV9_PHAAN</name>
<keyword evidence="16" id="KW-1185">Reference proteome</keyword>
<keyword evidence="9 14" id="KW-0472">Membrane</keyword>
<comment type="subcellular location">
    <subcellularLocation>
        <location evidence="1">Membrane</location>
        <topology evidence="1">Single-pass type II membrane protein</topology>
    </subcellularLocation>
</comment>
<evidence type="ECO:0000313" key="16">
    <source>
        <dbReference type="Proteomes" id="UP000291084"/>
    </source>
</evidence>
<keyword evidence="4" id="KW-0328">Glycosyltransferase</keyword>
<evidence type="ECO:0000256" key="3">
    <source>
        <dbReference type="ARBA" id="ARBA00007737"/>
    </source>
</evidence>
<sequence>MSEGTEERHGLMSSGIRGMSPRRKIRHWQKLFRLKLGRHMFWGLMVLVFMCVIAKFVLLNMFSEQLDFDPINHTNVLKHLPSPTKSPISDMVAVAKIMKATLVLPTLDTNSFWTDSSDFKQIFNWKNFMEVLDDDVHIVDSLPPEMAKIKPFLKAPAAYYAGEMVPLLKKHKVLKFTHTDSRLVNNGLANPIQKVRCKAMYEGLRFALPIEELGKKLVNRLRNNSTPYIALHLRQRFVRLIDQLDNGLISWDEFSSRVKSIHANKIGGPHRRKVRRHPKWEESFYANPYPGCICEETPETMAM</sequence>
<dbReference type="Proteomes" id="UP000291084">
    <property type="component" value="Chromosome 3"/>
</dbReference>
<feature type="transmembrane region" description="Helical" evidence="14">
    <location>
        <begin position="40"/>
        <end position="62"/>
    </location>
</feature>
<dbReference type="AlphaFoldDB" id="A0A0S3RKV9"/>
<protein>
    <recommendedName>
        <fullName evidence="13">O-fucosyltransferase family protein</fullName>
    </recommendedName>
</protein>
<evidence type="ECO:0000256" key="4">
    <source>
        <dbReference type="ARBA" id="ARBA00022676"/>
    </source>
</evidence>
<evidence type="ECO:0000256" key="8">
    <source>
        <dbReference type="ARBA" id="ARBA00022989"/>
    </source>
</evidence>